<organism evidence="1 2">
    <name type="scientific">Pseudaminobacter soli</name>
    <name type="common">ex Zhang et al. 2022</name>
    <dbReference type="NCBI Taxonomy" id="2831468"/>
    <lineage>
        <taxon>Bacteria</taxon>
        <taxon>Pseudomonadati</taxon>
        <taxon>Pseudomonadota</taxon>
        <taxon>Alphaproteobacteria</taxon>
        <taxon>Hyphomicrobiales</taxon>
        <taxon>Phyllobacteriaceae</taxon>
        <taxon>Pseudaminobacter</taxon>
    </lineage>
</organism>
<dbReference type="AlphaFoldDB" id="A0A942E0S4"/>
<accession>A0A942E0S4</accession>
<gene>
    <name evidence="1" type="ORF">KEU06_09780</name>
</gene>
<comment type="caution">
    <text evidence="1">The sequence shown here is derived from an EMBL/GenBank/DDBJ whole genome shotgun (WGS) entry which is preliminary data.</text>
</comment>
<proteinExistence type="predicted"/>
<dbReference type="EMBL" id="JAGWCR010000004">
    <property type="protein sequence ID" value="MBS3648896.1"/>
    <property type="molecule type" value="Genomic_DNA"/>
</dbReference>
<dbReference type="Proteomes" id="UP000680348">
    <property type="component" value="Unassembled WGS sequence"/>
</dbReference>
<name>A0A942E0S4_9HYPH</name>
<reference evidence="1" key="1">
    <citation type="submission" date="2021-04" db="EMBL/GenBank/DDBJ databases">
        <title>Pseudaminobacter soli sp. nov., isolated from paddy soil contaminated by heavy metals.</title>
        <authorList>
            <person name="Zhang K."/>
        </authorList>
    </citation>
    <scope>NUCLEOTIDE SEQUENCE</scope>
    <source>
        <strain evidence="1">19-2017</strain>
    </source>
</reference>
<protein>
    <submittedName>
        <fullName evidence="1">Uncharacterized protein</fullName>
    </submittedName>
</protein>
<evidence type="ECO:0000313" key="1">
    <source>
        <dbReference type="EMBL" id="MBS3648896.1"/>
    </source>
</evidence>
<evidence type="ECO:0000313" key="2">
    <source>
        <dbReference type="Proteomes" id="UP000680348"/>
    </source>
</evidence>
<sequence>MNINDLPDIVAAIRRKSAGDGHPDTEMVTVSEAAKLCAAKGLKKLNHRWWKTVVYQQLFPAVKFGQYSIRKDYVEALCRHLQMEAV</sequence>
<keyword evidence="2" id="KW-1185">Reference proteome</keyword>
<dbReference type="RefSeq" id="WP_188254457.1">
    <property type="nucleotide sequence ID" value="NZ_JABVCF010000004.1"/>
</dbReference>